<dbReference type="SMART" id="SM00369">
    <property type="entry name" value="LRR_TYP"/>
    <property type="match status" value="2"/>
</dbReference>
<dbReference type="InterPro" id="IPR050216">
    <property type="entry name" value="LRR_domain-containing"/>
</dbReference>
<sequence length="124" mass="13629">MQPAALKGICRLPLGNRTFTASSLAEAVRHSKTVKALILPASDDLLCRNLMCEHVGDPCICRLSAVLEKLPNLEHLNLSNNNLSALPESLRRLSKLETLDIRGNQLHEVPADLQQQLCSVQVLI</sequence>
<dbReference type="Proteomes" id="UP001438707">
    <property type="component" value="Unassembled WGS sequence"/>
</dbReference>
<dbReference type="AlphaFoldDB" id="A0AAW1RFK2"/>
<gene>
    <name evidence="4" type="ORF">WJX74_007659</name>
</gene>
<dbReference type="GO" id="GO:0005930">
    <property type="term" value="C:axoneme"/>
    <property type="evidence" value="ECO:0007669"/>
    <property type="project" value="UniProtKB-SubCell"/>
</dbReference>
<dbReference type="PANTHER" id="PTHR48051:SF1">
    <property type="entry name" value="RAS SUPPRESSOR PROTEIN 1"/>
    <property type="match status" value="1"/>
</dbReference>
<dbReference type="PROSITE" id="PS51450">
    <property type="entry name" value="LRR"/>
    <property type="match status" value="1"/>
</dbReference>
<dbReference type="InterPro" id="IPR001611">
    <property type="entry name" value="Leu-rich_rpt"/>
</dbReference>
<evidence type="ECO:0000313" key="4">
    <source>
        <dbReference type="EMBL" id="KAK9832363.1"/>
    </source>
</evidence>
<dbReference type="EMBL" id="JALJOS010000012">
    <property type="protein sequence ID" value="KAK9832363.1"/>
    <property type="molecule type" value="Genomic_DNA"/>
</dbReference>
<keyword evidence="3" id="KW-0677">Repeat</keyword>
<dbReference type="Gene3D" id="3.80.10.10">
    <property type="entry name" value="Ribonuclease Inhibitor"/>
    <property type="match status" value="1"/>
</dbReference>
<evidence type="ECO:0000256" key="2">
    <source>
        <dbReference type="ARBA" id="ARBA00022614"/>
    </source>
</evidence>
<accession>A0AAW1RFK2</accession>
<evidence type="ECO:0000256" key="1">
    <source>
        <dbReference type="ARBA" id="ARBA00004430"/>
    </source>
</evidence>
<dbReference type="InterPro" id="IPR003591">
    <property type="entry name" value="Leu-rich_rpt_typical-subtyp"/>
</dbReference>
<keyword evidence="2" id="KW-0433">Leucine-rich repeat</keyword>
<comment type="subcellular location">
    <subcellularLocation>
        <location evidence="1">Cytoplasm</location>
        <location evidence="1">Cytoskeleton</location>
        <location evidence="1">Cilium axoneme</location>
    </subcellularLocation>
</comment>
<name>A0AAW1RFK2_9CHLO</name>
<evidence type="ECO:0000313" key="5">
    <source>
        <dbReference type="Proteomes" id="UP001438707"/>
    </source>
</evidence>
<dbReference type="InterPro" id="IPR032675">
    <property type="entry name" value="LRR_dom_sf"/>
</dbReference>
<keyword evidence="5" id="KW-1185">Reference proteome</keyword>
<evidence type="ECO:0000256" key="3">
    <source>
        <dbReference type="ARBA" id="ARBA00022737"/>
    </source>
</evidence>
<dbReference type="PRINTS" id="PR00019">
    <property type="entry name" value="LEURICHRPT"/>
</dbReference>
<dbReference type="SUPFAM" id="SSF52058">
    <property type="entry name" value="L domain-like"/>
    <property type="match status" value="1"/>
</dbReference>
<reference evidence="4 5" key="1">
    <citation type="journal article" date="2024" name="Nat. Commun.">
        <title>Phylogenomics reveals the evolutionary origins of lichenization in chlorophyte algae.</title>
        <authorList>
            <person name="Puginier C."/>
            <person name="Libourel C."/>
            <person name="Otte J."/>
            <person name="Skaloud P."/>
            <person name="Haon M."/>
            <person name="Grisel S."/>
            <person name="Petersen M."/>
            <person name="Berrin J.G."/>
            <person name="Delaux P.M."/>
            <person name="Dal Grande F."/>
            <person name="Keller J."/>
        </authorList>
    </citation>
    <scope>NUCLEOTIDE SEQUENCE [LARGE SCALE GENOMIC DNA]</scope>
    <source>
        <strain evidence="4 5">SAG 2145</strain>
    </source>
</reference>
<dbReference type="PANTHER" id="PTHR48051">
    <property type="match status" value="1"/>
</dbReference>
<protein>
    <submittedName>
        <fullName evidence="4">Uncharacterized protein</fullName>
    </submittedName>
</protein>
<organism evidence="4 5">
    <name type="scientific">Apatococcus lobatus</name>
    <dbReference type="NCBI Taxonomy" id="904363"/>
    <lineage>
        <taxon>Eukaryota</taxon>
        <taxon>Viridiplantae</taxon>
        <taxon>Chlorophyta</taxon>
        <taxon>core chlorophytes</taxon>
        <taxon>Trebouxiophyceae</taxon>
        <taxon>Chlorellales</taxon>
        <taxon>Chlorellaceae</taxon>
        <taxon>Apatococcus</taxon>
    </lineage>
</organism>
<dbReference type="Pfam" id="PF13855">
    <property type="entry name" value="LRR_8"/>
    <property type="match status" value="1"/>
</dbReference>
<proteinExistence type="predicted"/>
<comment type="caution">
    <text evidence="4">The sequence shown here is derived from an EMBL/GenBank/DDBJ whole genome shotgun (WGS) entry which is preliminary data.</text>
</comment>